<evidence type="ECO:0000313" key="1">
    <source>
        <dbReference type="EMBL" id="CRG91708.1"/>
    </source>
</evidence>
<reference evidence="1 2" key="1">
    <citation type="submission" date="2015-04" db="EMBL/GenBank/DDBJ databases">
        <authorList>
            <person name="Syromyatnikov M.Y."/>
            <person name="Popov V.N."/>
        </authorList>
    </citation>
    <scope>NUCLEOTIDE SEQUENCE [LARGE SCALE GENOMIC DNA]</scope>
    <source>
        <strain evidence="1">WF-38-12</strain>
    </source>
</reference>
<keyword evidence="2" id="KW-1185">Reference proteome</keyword>
<sequence>MEFKPRFPVAKSMPNCNAIEAGKRRVSPIVLLRDQLPISTWLLLGASVHGALSLLLPQSGIYISGVVFLVLALRTVKALLQAYGILHNPEIDHAVLGKVSAQIPDPEGNMPTQPSQEGVVVMMLGIKSNHPLGSFAPGFQKIGKAFGDMLKVLDSPEGREKYGFLNLSSYVGTEASASNEIMTISYWRNIEGIHEFAHSPVHREIWDWWNRTEKQHPYISIMHELYRANGLSGAHENIYINCRPTLLGGSAYPIKATNDKEDSEVAWRNPLVEAKKGVLASSDGRLGKKSKYYH</sequence>
<dbReference type="OMA" id="HPHLSIM"/>
<dbReference type="OrthoDB" id="3202396at2759"/>
<dbReference type="STRING" id="28573.A0A0U1M852"/>
<dbReference type="InterPro" id="IPR011008">
    <property type="entry name" value="Dimeric_a/b-barrel"/>
</dbReference>
<organism evidence="1 2">
    <name type="scientific">Talaromyces islandicus</name>
    <name type="common">Penicillium islandicum</name>
    <dbReference type="NCBI Taxonomy" id="28573"/>
    <lineage>
        <taxon>Eukaryota</taxon>
        <taxon>Fungi</taxon>
        <taxon>Dikarya</taxon>
        <taxon>Ascomycota</taxon>
        <taxon>Pezizomycotina</taxon>
        <taxon>Eurotiomycetes</taxon>
        <taxon>Eurotiomycetidae</taxon>
        <taxon>Eurotiales</taxon>
        <taxon>Trichocomaceae</taxon>
        <taxon>Talaromyces</taxon>
        <taxon>Talaromyces sect. Islandici</taxon>
    </lineage>
</organism>
<name>A0A0U1M852_TALIS</name>
<proteinExistence type="predicted"/>
<evidence type="ECO:0000313" key="2">
    <source>
        <dbReference type="Proteomes" id="UP000054383"/>
    </source>
</evidence>
<accession>A0A0U1M852</accession>
<gene>
    <name evidence="1" type="ORF">PISL3812_08759</name>
</gene>
<dbReference type="AlphaFoldDB" id="A0A0U1M852"/>
<dbReference type="SUPFAM" id="SSF54909">
    <property type="entry name" value="Dimeric alpha+beta barrel"/>
    <property type="match status" value="1"/>
</dbReference>
<dbReference type="InterPro" id="IPR025444">
    <property type="entry name" value="Monooxy_af470"/>
</dbReference>
<dbReference type="Proteomes" id="UP000054383">
    <property type="component" value="Unassembled WGS sequence"/>
</dbReference>
<dbReference type="Pfam" id="PF13826">
    <property type="entry name" value="Monooxy_af470-like"/>
    <property type="match status" value="1"/>
</dbReference>
<protein>
    <submittedName>
        <fullName evidence="1">Uncharacterized protein</fullName>
    </submittedName>
</protein>
<dbReference type="EMBL" id="CVMT01000010">
    <property type="protein sequence ID" value="CRG91708.1"/>
    <property type="molecule type" value="Genomic_DNA"/>
</dbReference>